<protein>
    <submittedName>
        <fullName evidence="3">Glucose-induced degradation protein 4</fullName>
    </submittedName>
</protein>
<accession>A0AAJ0FHT0</accession>
<comment type="similarity">
    <text evidence="1">Belongs to the GID4/VID24 family.</text>
</comment>
<dbReference type="PANTHER" id="PTHR14534:SF3">
    <property type="entry name" value="GID COMPLEX SUBUNIT 4 HOMOLOG"/>
    <property type="match status" value="1"/>
</dbReference>
<comment type="caution">
    <text evidence="3">The sequence shown here is derived from an EMBL/GenBank/DDBJ whole genome shotgun (WGS) entry which is preliminary data.</text>
</comment>
<proteinExistence type="inferred from homology"/>
<dbReference type="GO" id="GO:0005773">
    <property type="term" value="C:vacuole"/>
    <property type="evidence" value="ECO:0007669"/>
    <property type="project" value="GOC"/>
</dbReference>
<dbReference type="GO" id="GO:0034657">
    <property type="term" value="C:GID complex"/>
    <property type="evidence" value="ECO:0007669"/>
    <property type="project" value="TreeGrafter"/>
</dbReference>
<dbReference type="GO" id="GO:0006623">
    <property type="term" value="P:protein targeting to vacuole"/>
    <property type="evidence" value="ECO:0007669"/>
    <property type="project" value="TreeGrafter"/>
</dbReference>
<feature type="compositionally biased region" description="Low complexity" evidence="2">
    <location>
        <begin position="33"/>
        <end position="51"/>
    </location>
</feature>
<evidence type="ECO:0000313" key="3">
    <source>
        <dbReference type="EMBL" id="KAK1768057.1"/>
    </source>
</evidence>
<dbReference type="GeneID" id="85307349"/>
<dbReference type="GO" id="GO:0007039">
    <property type="term" value="P:protein catabolic process in the vacuole"/>
    <property type="evidence" value="ECO:0007669"/>
    <property type="project" value="TreeGrafter"/>
</dbReference>
<feature type="compositionally biased region" description="Polar residues" evidence="2">
    <location>
        <begin position="65"/>
        <end position="79"/>
    </location>
</feature>
<sequence length="413" mass="45455">MPTPSNNGPDPQSPRAYPFSTCPDPDEQNSPHQQPQQQQQTQRARTPSSWRPHPPPAPMEVDASASRSPTMSPRPQSGGSPDRDRGEPEGMITTPGDTDDSQKPTDTDEDMLVGDAVGGSGAGDGAGDGGGRGGRRGGIPVGVRPVSESDIIQDGVSARRTGRRSTGAAESSSRRRQALDMVSPASIEVDPMDGGELAVGGPPWVEDTGLLGMGYEYADTRVIPVSPSSYLRPGSRFHGTQQSERQRYDVQVEIKHVDLRESFLCGYLRIQGLTEDHPTLTTYFEGEIIGTKYGFKTQHPSWGASDKDDLSHWAKFTAFRPFAKQARKGGQVLIKDVAQRENIFMRWKEHFLVPDHRVRTISGASFEGFYYICFNQVRGEVSGIYFHKNSEKFQQLELKHVENKGCFGAMEFR</sequence>
<gene>
    <name evidence="3" type="ORF">QBC33DRAFT_43319</name>
</gene>
<dbReference type="Proteomes" id="UP001244011">
    <property type="component" value="Unassembled WGS sequence"/>
</dbReference>
<dbReference type="AlphaFoldDB" id="A0AAJ0FHT0"/>
<dbReference type="InterPro" id="IPR018618">
    <property type="entry name" value="GID4/10-like"/>
</dbReference>
<organism evidence="3 4">
    <name type="scientific">Phialemonium atrogriseum</name>
    <dbReference type="NCBI Taxonomy" id="1093897"/>
    <lineage>
        <taxon>Eukaryota</taxon>
        <taxon>Fungi</taxon>
        <taxon>Dikarya</taxon>
        <taxon>Ascomycota</taxon>
        <taxon>Pezizomycotina</taxon>
        <taxon>Sordariomycetes</taxon>
        <taxon>Sordariomycetidae</taxon>
        <taxon>Cephalothecales</taxon>
        <taxon>Cephalothecaceae</taxon>
        <taxon>Phialemonium</taxon>
    </lineage>
</organism>
<reference evidence="3" key="1">
    <citation type="submission" date="2023-06" db="EMBL/GenBank/DDBJ databases">
        <title>Genome-scale phylogeny and comparative genomics of the fungal order Sordariales.</title>
        <authorList>
            <consortium name="Lawrence Berkeley National Laboratory"/>
            <person name="Hensen N."/>
            <person name="Bonometti L."/>
            <person name="Westerberg I."/>
            <person name="Brannstrom I.O."/>
            <person name="Guillou S."/>
            <person name="Cros-Aarteil S."/>
            <person name="Calhoun S."/>
            <person name="Haridas S."/>
            <person name="Kuo A."/>
            <person name="Mondo S."/>
            <person name="Pangilinan J."/>
            <person name="Riley R."/>
            <person name="Labutti K."/>
            <person name="Andreopoulos B."/>
            <person name="Lipzen A."/>
            <person name="Chen C."/>
            <person name="Yanf M."/>
            <person name="Daum C."/>
            <person name="Ng V."/>
            <person name="Clum A."/>
            <person name="Steindorff A."/>
            <person name="Ohm R."/>
            <person name="Martin F."/>
            <person name="Silar P."/>
            <person name="Natvig D."/>
            <person name="Lalanne C."/>
            <person name="Gautier V."/>
            <person name="Ament-Velasquez S.L."/>
            <person name="Kruys A."/>
            <person name="Hutchinson M.I."/>
            <person name="Powell A.J."/>
            <person name="Barry K."/>
            <person name="Miller A.N."/>
            <person name="Grigoriev I.V."/>
            <person name="Debuchy R."/>
            <person name="Gladieux P."/>
            <person name="Thoren M.H."/>
            <person name="Johannesson H."/>
        </authorList>
    </citation>
    <scope>NUCLEOTIDE SEQUENCE</scope>
    <source>
        <strain evidence="3">8032-3</strain>
    </source>
</reference>
<dbReference type="GO" id="GO:0043161">
    <property type="term" value="P:proteasome-mediated ubiquitin-dependent protein catabolic process"/>
    <property type="evidence" value="ECO:0007669"/>
    <property type="project" value="TreeGrafter"/>
</dbReference>
<feature type="region of interest" description="Disordered" evidence="2">
    <location>
        <begin position="1"/>
        <end position="181"/>
    </location>
</feature>
<evidence type="ECO:0000256" key="2">
    <source>
        <dbReference type="SAM" id="MobiDB-lite"/>
    </source>
</evidence>
<name>A0AAJ0FHT0_9PEZI</name>
<dbReference type="RefSeq" id="XP_060284270.1">
    <property type="nucleotide sequence ID" value="XM_060424162.1"/>
</dbReference>
<feature type="compositionally biased region" description="Gly residues" evidence="2">
    <location>
        <begin position="116"/>
        <end position="140"/>
    </location>
</feature>
<dbReference type="EMBL" id="MU839006">
    <property type="protein sequence ID" value="KAK1768057.1"/>
    <property type="molecule type" value="Genomic_DNA"/>
</dbReference>
<feature type="compositionally biased region" description="Polar residues" evidence="2">
    <location>
        <begin position="1"/>
        <end position="10"/>
    </location>
</feature>
<dbReference type="GO" id="GO:0045721">
    <property type="term" value="P:negative regulation of gluconeogenesis"/>
    <property type="evidence" value="ECO:0007669"/>
    <property type="project" value="TreeGrafter"/>
</dbReference>
<dbReference type="Pfam" id="PF09783">
    <property type="entry name" value="Vac_ImportDeg"/>
    <property type="match status" value="1"/>
</dbReference>
<keyword evidence="4" id="KW-1185">Reference proteome</keyword>
<evidence type="ECO:0000313" key="4">
    <source>
        <dbReference type="Proteomes" id="UP001244011"/>
    </source>
</evidence>
<evidence type="ECO:0000256" key="1">
    <source>
        <dbReference type="ARBA" id="ARBA00061469"/>
    </source>
</evidence>
<dbReference type="PANTHER" id="PTHR14534">
    <property type="entry name" value="VACUOLAR IMPORT AND DEGRADATION PROTEIN 24"/>
    <property type="match status" value="1"/>
</dbReference>